<reference evidence="1" key="2">
    <citation type="submission" date="2020-11" db="EMBL/GenBank/DDBJ databases">
        <authorList>
            <person name="McCartney M.A."/>
            <person name="Auch B."/>
            <person name="Kono T."/>
            <person name="Mallez S."/>
            <person name="Becker A."/>
            <person name="Gohl D.M."/>
            <person name="Silverstein K.A.T."/>
            <person name="Koren S."/>
            <person name="Bechman K.B."/>
            <person name="Herman A."/>
            <person name="Abrahante J.E."/>
            <person name="Garbe J."/>
        </authorList>
    </citation>
    <scope>NUCLEOTIDE SEQUENCE</scope>
    <source>
        <strain evidence="1">Duluth1</strain>
        <tissue evidence="1">Whole animal</tissue>
    </source>
</reference>
<name>A0A9D4MAA9_DREPO</name>
<evidence type="ECO:0000313" key="2">
    <source>
        <dbReference type="Proteomes" id="UP000828390"/>
    </source>
</evidence>
<dbReference type="Proteomes" id="UP000828390">
    <property type="component" value="Unassembled WGS sequence"/>
</dbReference>
<dbReference type="EMBL" id="JAIWYP010000002">
    <property type="protein sequence ID" value="KAH3872993.1"/>
    <property type="molecule type" value="Genomic_DNA"/>
</dbReference>
<evidence type="ECO:0000313" key="1">
    <source>
        <dbReference type="EMBL" id="KAH3872993.1"/>
    </source>
</evidence>
<keyword evidence="2" id="KW-1185">Reference proteome</keyword>
<comment type="caution">
    <text evidence="1">The sequence shown here is derived from an EMBL/GenBank/DDBJ whole genome shotgun (WGS) entry which is preliminary data.</text>
</comment>
<accession>A0A9D4MAA9</accession>
<sequence length="64" mass="7691">MVMLWGLDEIRIEMRLLEIGMQLMTLLTTFFLTMKETPWRCFEFSPQNHLLWPSSFDVSPKPRT</sequence>
<dbReference type="AlphaFoldDB" id="A0A9D4MAA9"/>
<reference evidence="1" key="1">
    <citation type="journal article" date="2019" name="bioRxiv">
        <title>The Genome of the Zebra Mussel, Dreissena polymorpha: A Resource for Invasive Species Research.</title>
        <authorList>
            <person name="McCartney M.A."/>
            <person name="Auch B."/>
            <person name="Kono T."/>
            <person name="Mallez S."/>
            <person name="Zhang Y."/>
            <person name="Obille A."/>
            <person name="Becker A."/>
            <person name="Abrahante J.E."/>
            <person name="Garbe J."/>
            <person name="Badalamenti J.P."/>
            <person name="Herman A."/>
            <person name="Mangelson H."/>
            <person name="Liachko I."/>
            <person name="Sullivan S."/>
            <person name="Sone E.D."/>
            <person name="Koren S."/>
            <person name="Silverstein K.A.T."/>
            <person name="Beckman K.B."/>
            <person name="Gohl D.M."/>
        </authorList>
    </citation>
    <scope>NUCLEOTIDE SEQUENCE</scope>
    <source>
        <strain evidence="1">Duluth1</strain>
        <tissue evidence="1">Whole animal</tissue>
    </source>
</reference>
<proteinExistence type="predicted"/>
<protein>
    <submittedName>
        <fullName evidence="1">Uncharacterized protein</fullName>
    </submittedName>
</protein>
<organism evidence="1 2">
    <name type="scientific">Dreissena polymorpha</name>
    <name type="common">Zebra mussel</name>
    <name type="synonym">Mytilus polymorpha</name>
    <dbReference type="NCBI Taxonomy" id="45954"/>
    <lineage>
        <taxon>Eukaryota</taxon>
        <taxon>Metazoa</taxon>
        <taxon>Spiralia</taxon>
        <taxon>Lophotrochozoa</taxon>
        <taxon>Mollusca</taxon>
        <taxon>Bivalvia</taxon>
        <taxon>Autobranchia</taxon>
        <taxon>Heteroconchia</taxon>
        <taxon>Euheterodonta</taxon>
        <taxon>Imparidentia</taxon>
        <taxon>Neoheterodontei</taxon>
        <taxon>Myida</taxon>
        <taxon>Dreissenoidea</taxon>
        <taxon>Dreissenidae</taxon>
        <taxon>Dreissena</taxon>
    </lineage>
</organism>
<gene>
    <name evidence="1" type="ORF">DPMN_036217</name>
</gene>